<keyword evidence="5" id="KW-0689">Ribosomal protein</keyword>
<keyword evidence="5" id="KW-0687">Ribonucleoprotein</keyword>
<dbReference type="Proteomes" id="UP000192708">
    <property type="component" value="Unassembled WGS sequence"/>
</dbReference>
<accession>A0A1W1Y4Q3</accession>
<dbReference type="PROSITE" id="PS51184">
    <property type="entry name" value="JMJC"/>
    <property type="match status" value="1"/>
</dbReference>
<organism evidence="5 6">
    <name type="scientific">Polynucleobacter kasalickyi</name>
    <dbReference type="NCBI Taxonomy" id="1938817"/>
    <lineage>
        <taxon>Bacteria</taxon>
        <taxon>Pseudomonadati</taxon>
        <taxon>Pseudomonadota</taxon>
        <taxon>Betaproteobacteria</taxon>
        <taxon>Burkholderiales</taxon>
        <taxon>Burkholderiaceae</taxon>
        <taxon>Polynucleobacter</taxon>
    </lineage>
</organism>
<proteinExistence type="predicted"/>
<evidence type="ECO:0000256" key="1">
    <source>
        <dbReference type="ARBA" id="ARBA00001954"/>
    </source>
</evidence>
<dbReference type="GO" id="GO:0005840">
    <property type="term" value="C:ribosome"/>
    <property type="evidence" value="ECO:0007669"/>
    <property type="project" value="UniProtKB-KW"/>
</dbReference>
<dbReference type="Gene3D" id="2.60.120.650">
    <property type="entry name" value="Cupin"/>
    <property type="match status" value="1"/>
</dbReference>
<dbReference type="PANTHER" id="PTHR13096">
    <property type="entry name" value="MINA53 MYC INDUCED NUCLEAR ANTIGEN"/>
    <property type="match status" value="1"/>
</dbReference>
<evidence type="ECO:0000313" key="6">
    <source>
        <dbReference type="Proteomes" id="UP000192708"/>
    </source>
</evidence>
<keyword evidence="2" id="KW-0479">Metal-binding</keyword>
<feature type="domain" description="JmjC" evidence="4">
    <location>
        <begin position="117"/>
        <end position="244"/>
    </location>
</feature>
<dbReference type="Gene3D" id="3.40.366.30">
    <property type="entry name" value="50S ribosomal protein L16 arginine hydroxylase, Chain A, Domain 2"/>
    <property type="match status" value="1"/>
</dbReference>
<evidence type="ECO:0000256" key="2">
    <source>
        <dbReference type="ARBA" id="ARBA00022723"/>
    </source>
</evidence>
<keyword evidence="3" id="KW-0408">Iron</keyword>
<dbReference type="RefSeq" id="WP_234986847.1">
    <property type="nucleotide sequence ID" value="NZ_FWXJ01000001.1"/>
</dbReference>
<name>A0A1W1Y4Q3_9BURK</name>
<protein>
    <submittedName>
        <fullName evidence="5">50S ribosomal protein L16 3-hydroxylase</fullName>
    </submittedName>
</protein>
<dbReference type="InterPro" id="IPR039994">
    <property type="entry name" value="NO66-like"/>
</dbReference>
<dbReference type="EMBL" id="FWXJ01000001">
    <property type="protein sequence ID" value="SMC31117.1"/>
    <property type="molecule type" value="Genomic_DNA"/>
</dbReference>
<evidence type="ECO:0000259" key="4">
    <source>
        <dbReference type="PROSITE" id="PS51184"/>
    </source>
</evidence>
<dbReference type="STRING" id="1938817.SAMN06296008_101385"/>
<evidence type="ECO:0000256" key="3">
    <source>
        <dbReference type="ARBA" id="ARBA00023004"/>
    </source>
</evidence>
<keyword evidence="6" id="KW-1185">Reference proteome</keyword>
<dbReference type="AlphaFoldDB" id="A0A1W1Y4Q3"/>
<gene>
    <name evidence="5" type="ORF">SAMN06296008_101385</name>
</gene>
<dbReference type="Pfam" id="PF08007">
    <property type="entry name" value="JmjC_2"/>
    <property type="match status" value="1"/>
</dbReference>
<reference evidence="5 6" key="1">
    <citation type="submission" date="2017-04" db="EMBL/GenBank/DDBJ databases">
        <authorList>
            <person name="Afonso C.L."/>
            <person name="Miller P.J."/>
            <person name="Scott M.A."/>
            <person name="Spackman E."/>
            <person name="Goraichik I."/>
            <person name="Dimitrov K.M."/>
            <person name="Suarez D.L."/>
            <person name="Swayne D.E."/>
        </authorList>
    </citation>
    <scope>NUCLEOTIDE SEQUENCE [LARGE SCALE GENOMIC DNA]</scope>
    <source>
        <strain evidence="5 6">VK13</strain>
    </source>
</reference>
<dbReference type="SUPFAM" id="SSF51197">
    <property type="entry name" value="Clavaminate synthase-like"/>
    <property type="match status" value="1"/>
</dbReference>
<dbReference type="GO" id="GO:0046872">
    <property type="term" value="F:metal ion binding"/>
    <property type="evidence" value="ECO:0007669"/>
    <property type="project" value="UniProtKB-KW"/>
</dbReference>
<dbReference type="InterPro" id="IPR003347">
    <property type="entry name" value="JmjC_dom"/>
</dbReference>
<evidence type="ECO:0000313" key="5">
    <source>
        <dbReference type="EMBL" id="SMC31117.1"/>
    </source>
</evidence>
<sequence>MKLPYTPPTPPFPLPLRDPWALLGNLTPSEFMRDYWQKKPLLVRGAIPAFGLTPDLQSPISPAELNDLATHDLVESRLIQSKPWRLKHGPQKTRGIPKITEKNWTMLIQGMEGWHPAAAKVLSWFRFIPDYRLDDLMVSIAGPGGGVGPHLDSYDVFLIQMSGRRKWEIQSNPDKGFIEDLPLKILENFNPTDEWVLEPGDMLYLPPQIAHNGVALDPGTQTWSVGFRAPSYRELIQETLWRLADQLEDDLSLSDLLTDAGQIATDRPAKIPSPVIQSVKHRFHELPWHGQELEELLEFTLGEILSEPKPTVVFSPPFEPLSEAQFRKVIVQEGLVVHPQTRLNISGDYLFCNGALLTYLDKKSDAFESWLLFAHQRGFSPKQCRRFLSYASMFEPVYEGYLDGWFELGAYAASE</sequence>
<dbReference type="PANTHER" id="PTHR13096:SF8">
    <property type="entry name" value="RIBOSOMAL OXYGENASE 1"/>
    <property type="match status" value="1"/>
</dbReference>
<comment type="cofactor">
    <cofactor evidence="1">
        <name>Fe(2+)</name>
        <dbReference type="ChEBI" id="CHEBI:29033"/>
    </cofactor>
</comment>
<dbReference type="GO" id="GO:0016706">
    <property type="term" value="F:2-oxoglutarate-dependent dioxygenase activity"/>
    <property type="evidence" value="ECO:0007669"/>
    <property type="project" value="TreeGrafter"/>
</dbReference>